<dbReference type="Gene3D" id="2.60.120.10">
    <property type="entry name" value="Jelly Rolls"/>
    <property type="match status" value="1"/>
</dbReference>
<organism evidence="2 3">
    <name type="scientific">Cohnella pontilimi</name>
    <dbReference type="NCBI Taxonomy" id="2564100"/>
    <lineage>
        <taxon>Bacteria</taxon>
        <taxon>Bacillati</taxon>
        <taxon>Bacillota</taxon>
        <taxon>Bacilli</taxon>
        <taxon>Bacillales</taxon>
        <taxon>Paenibacillaceae</taxon>
        <taxon>Cohnella</taxon>
    </lineage>
</organism>
<dbReference type="Proteomes" id="UP000309673">
    <property type="component" value="Unassembled WGS sequence"/>
</dbReference>
<dbReference type="SUPFAM" id="SSF51182">
    <property type="entry name" value="RmlC-like cupins"/>
    <property type="match status" value="1"/>
</dbReference>
<dbReference type="AlphaFoldDB" id="A0A4U0FGH4"/>
<feature type="domain" description="Cupin type-2" evidence="1">
    <location>
        <begin position="48"/>
        <end position="94"/>
    </location>
</feature>
<name>A0A4U0FGH4_9BACL</name>
<keyword evidence="3" id="KW-1185">Reference proteome</keyword>
<sequence>MKIFQCTTDTAREIAAFGSRNLSMARILNSEESLHVGCMFIGPEGLVGRHQAACEQLFLVVQGEGVVKGGDGNEMPIQAGYAAFWEEGEWHESKSERGMTVIVFEARKLSLHLKEAEYYNR</sequence>
<dbReference type="InterPro" id="IPR011051">
    <property type="entry name" value="RmlC_Cupin_sf"/>
</dbReference>
<evidence type="ECO:0000259" key="1">
    <source>
        <dbReference type="Pfam" id="PF07883"/>
    </source>
</evidence>
<protein>
    <submittedName>
        <fullName evidence="2">Cupin domain-containing protein</fullName>
    </submittedName>
</protein>
<evidence type="ECO:0000313" key="3">
    <source>
        <dbReference type="Proteomes" id="UP000309673"/>
    </source>
</evidence>
<comment type="caution">
    <text evidence="2">The sequence shown here is derived from an EMBL/GenBank/DDBJ whole genome shotgun (WGS) entry which is preliminary data.</text>
</comment>
<dbReference type="InterPro" id="IPR014710">
    <property type="entry name" value="RmlC-like_jellyroll"/>
</dbReference>
<dbReference type="InterPro" id="IPR013096">
    <property type="entry name" value="Cupin_2"/>
</dbReference>
<evidence type="ECO:0000313" key="2">
    <source>
        <dbReference type="EMBL" id="TJY43970.1"/>
    </source>
</evidence>
<dbReference type="OrthoDB" id="3782397at2"/>
<reference evidence="2 3" key="1">
    <citation type="submission" date="2019-04" db="EMBL/GenBank/DDBJ databases">
        <title>Cohnella sp. nov., isolated from soil.</title>
        <authorList>
            <person name="Kim W."/>
        </authorList>
    </citation>
    <scope>NUCLEOTIDE SEQUENCE [LARGE SCALE GENOMIC DNA]</scope>
    <source>
        <strain evidence="2 3">CAU 1483</strain>
    </source>
</reference>
<accession>A0A4U0FGH4</accession>
<dbReference type="Pfam" id="PF07883">
    <property type="entry name" value="Cupin_2"/>
    <property type="match status" value="1"/>
</dbReference>
<dbReference type="RefSeq" id="WP_136775690.1">
    <property type="nucleotide sequence ID" value="NZ_SUPK01000001.1"/>
</dbReference>
<gene>
    <name evidence="2" type="ORF">E5161_00800</name>
</gene>
<proteinExistence type="predicted"/>
<dbReference type="EMBL" id="SUPK01000001">
    <property type="protein sequence ID" value="TJY43970.1"/>
    <property type="molecule type" value="Genomic_DNA"/>
</dbReference>